<dbReference type="AlphaFoldDB" id="A0A7L4YNN8"/>
<dbReference type="OrthoDB" id="6064711at2"/>
<gene>
    <name evidence="1" type="ORF">EK0264_11805</name>
</gene>
<dbReference type="Gene3D" id="3.40.50.150">
    <property type="entry name" value="Vaccinia Virus protein VP39"/>
    <property type="match status" value="1"/>
</dbReference>
<dbReference type="PANTHER" id="PTHR43861">
    <property type="entry name" value="TRANS-ACONITATE 2-METHYLTRANSFERASE-RELATED"/>
    <property type="match status" value="1"/>
</dbReference>
<accession>A0A7L4YNN8</accession>
<proteinExistence type="predicted"/>
<protein>
    <submittedName>
        <fullName evidence="1">Methyltransferase domain-containing protein</fullName>
    </submittedName>
</protein>
<reference evidence="1 2" key="1">
    <citation type="journal article" date="2018" name="Int. J. Syst. Evol. Microbiol.">
        <title>Epidermidibacterium keratini gen. nov., sp. nov., a member of the family Sporichthyaceae, isolated from keratin epidermis.</title>
        <authorList>
            <person name="Lee D.G."/>
            <person name="Trujillo M.E."/>
            <person name="Kang S."/>
            <person name="Nam J.J."/>
            <person name="Kim Y.J."/>
        </authorList>
    </citation>
    <scope>NUCLEOTIDE SEQUENCE [LARGE SCALE GENOMIC DNA]</scope>
    <source>
        <strain evidence="1 2">EPI-7</strain>
    </source>
</reference>
<organism evidence="1 2">
    <name type="scientific">Epidermidibacterium keratini</name>
    <dbReference type="NCBI Taxonomy" id="1891644"/>
    <lineage>
        <taxon>Bacteria</taxon>
        <taxon>Bacillati</taxon>
        <taxon>Actinomycetota</taxon>
        <taxon>Actinomycetes</taxon>
        <taxon>Sporichthyales</taxon>
        <taxon>Sporichthyaceae</taxon>
        <taxon>Epidermidibacterium</taxon>
    </lineage>
</organism>
<dbReference type="Proteomes" id="UP000463857">
    <property type="component" value="Chromosome"/>
</dbReference>
<keyword evidence="1" id="KW-0808">Transferase</keyword>
<sequence>MSDGSSYDDDYYAFSRPEAGIKNKVDTLRDDLIRRQVLRRVSGGRLLDVGCGIGLFLQTMSPPFEQWGMDLSEYAVAQCRERLPQAHLEVASLSDGIPFDEQFDVISAINIFEHLDRPLDAARVVRASLRPGGLLVAHLPTIGNPVQARLYRGSYDQDPTHIYRPSGSAFSALVESAGFRTVWSAYAPFIGGIWRWVPAHPAFLAIFEAR</sequence>
<dbReference type="KEGG" id="eke:EK0264_11805"/>
<dbReference type="EMBL" id="CP047156">
    <property type="protein sequence ID" value="QHC00901.1"/>
    <property type="molecule type" value="Genomic_DNA"/>
</dbReference>
<keyword evidence="1" id="KW-0489">Methyltransferase</keyword>
<evidence type="ECO:0000313" key="1">
    <source>
        <dbReference type="EMBL" id="QHC00901.1"/>
    </source>
</evidence>
<dbReference type="Pfam" id="PF13489">
    <property type="entry name" value="Methyltransf_23"/>
    <property type="match status" value="1"/>
</dbReference>
<dbReference type="InterPro" id="IPR029063">
    <property type="entry name" value="SAM-dependent_MTases_sf"/>
</dbReference>
<dbReference type="SUPFAM" id="SSF53335">
    <property type="entry name" value="S-adenosyl-L-methionine-dependent methyltransferases"/>
    <property type="match status" value="1"/>
</dbReference>
<dbReference type="GO" id="GO:0008168">
    <property type="term" value="F:methyltransferase activity"/>
    <property type="evidence" value="ECO:0007669"/>
    <property type="project" value="UniProtKB-KW"/>
</dbReference>
<name>A0A7L4YNN8_9ACTN</name>
<dbReference type="InParanoid" id="A0A7L4YNN8"/>
<keyword evidence="2" id="KW-1185">Reference proteome</keyword>
<dbReference type="RefSeq" id="WP_159545841.1">
    <property type="nucleotide sequence ID" value="NZ_CP047156.1"/>
</dbReference>
<dbReference type="GO" id="GO:0032259">
    <property type="term" value="P:methylation"/>
    <property type="evidence" value="ECO:0007669"/>
    <property type="project" value="UniProtKB-KW"/>
</dbReference>
<dbReference type="CDD" id="cd02440">
    <property type="entry name" value="AdoMet_MTases"/>
    <property type="match status" value="1"/>
</dbReference>
<evidence type="ECO:0000313" key="2">
    <source>
        <dbReference type="Proteomes" id="UP000463857"/>
    </source>
</evidence>